<reference evidence="3 4" key="1">
    <citation type="submission" date="2019-03" db="EMBL/GenBank/DDBJ databases">
        <title>Ramlibacter rhizophilus CCTCC AB2015357, whole genome shotgun sequence.</title>
        <authorList>
            <person name="Zhang X."/>
            <person name="Feng G."/>
            <person name="Zhu H."/>
        </authorList>
    </citation>
    <scope>NUCLEOTIDE SEQUENCE [LARGE SCALE GENOMIC DNA]</scope>
    <source>
        <strain evidence="3 4">CCTCC AB2015357</strain>
    </source>
</reference>
<gene>
    <name evidence="3" type="ORF">EZ242_14045</name>
</gene>
<dbReference type="PANTHER" id="PTHR42760">
    <property type="entry name" value="SHORT-CHAIN DEHYDROGENASES/REDUCTASES FAMILY MEMBER"/>
    <property type="match status" value="1"/>
</dbReference>
<evidence type="ECO:0000256" key="1">
    <source>
        <dbReference type="ARBA" id="ARBA00006484"/>
    </source>
</evidence>
<proteinExistence type="inferred from homology"/>
<dbReference type="Proteomes" id="UP000297564">
    <property type="component" value="Unassembled WGS sequence"/>
</dbReference>
<sequence length="235" mass="24405">MQERGERVVLVTGAAGNLGRAVAQAFLAQGERVVLVDLRREALEQVAAGMPGQTLVAPADLLTREGAQAAVDAALARFGRLDVLCNIAGGFRMGEAVHETSDETWDALMGLNARTVLNTSRAAVPALLAQSRGWIVNVAAGAALRGGAQMGAYAASKSVVIRLTESLSAELRERGINVNCVLPSIIDTPENRAAMPQADPARWVAPAELAEVIRFLASPAARAVHGAAVPVSGLS</sequence>
<protein>
    <submittedName>
        <fullName evidence="3">SDR family NAD(P)-dependent oxidoreductase</fullName>
    </submittedName>
</protein>
<dbReference type="SUPFAM" id="SSF51735">
    <property type="entry name" value="NAD(P)-binding Rossmann-fold domains"/>
    <property type="match status" value="1"/>
</dbReference>
<organism evidence="3 4">
    <name type="scientific">Ramlibacter rhizophilus</name>
    <dbReference type="NCBI Taxonomy" id="1781167"/>
    <lineage>
        <taxon>Bacteria</taxon>
        <taxon>Pseudomonadati</taxon>
        <taxon>Pseudomonadota</taxon>
        <taxon>Betaproteobacteria</taxon>
        <taxon>Burkholderiales</taxon>
        <taxon>Comamonadaceae</taxon>
        <taxon>Ramlibacter</taxon>
    </lineage>
</organism>
<dbReference type="PANTHER" id="PTHR42760:SF135">
    <property type="entry name" value="BLL7886 PROTEIN"/>
    <property type="match status" value="1"/>
</dbReference>
<comment type="similarity">
    <text evidence="1 2">Belongs to the short-chain dehydrogenases/reductases (SDR) family.</text>
</comment>
<dbReference type="Pfam" id="PF00106">
    <property type="entry name" value="adh_short"/>
    <property type="match status" value="1"/>
</dbReference>
<dbReference type="InterPro" id="IPR002347">
    <property type="entry name" value="SDR_fam"/>
</dbReference>
<dbReference type="InterPro" id="IPR036291">
    <property type="entry name" value="NAD(P)-bd_dom_sf"/>
</dbReference>
<evidence type="ECO:0000256" key="2">
    <source>
        <dbReference type="RuleBase" id="RU000363"/>
    </source>
</evidence>
<accession>A0A4Z0BH56</accession>
<evidence type="ECO:0000313" key="3">
    <source>
        <dbReference type="EMBL" id="TFY98645.1"/>
    </source>
</evidence>
<dbReference type="EMBL" id="SMLL01000005">
    <property type="protein sequence ID" value="TFY98645.1"/>
    <property type="molecule type" value="Genomic_DNA"/>
</dbReference>
<dbReference type="OrthoDB" id="118015at2"/>
<name>A0A4Z0BH56_9BURK</name>
<dbReference type="Gene3D" id="3.40.50.720">
    <property type="entry name" value="NAD(P)-binding Rossmann-like Domain"/>
    <property type="match status" value="1"/>
</dbReference>
<dbReference type="RefSeq" id="WP_135285796.1">
    <property type="nucleotide sequence ID" value="NZ_SMLL01000005.1"/>
</dbReference>
<comment type="caution">
    <text evidence="3">The sequence shown here is derived from an EMBL/GenBank/DDBJ whole genome shotgun (WGS) entry which is preliminary data.</text>
</comment>
<dbReference type="GO" id="GO:0016616">
    <property type="term" value="F:oxidoreductase activity, acting on the CH-OH group of donors, NAD or NADP as acceptor"/>
    <property type="evidence" value="ECO:0007669"/>
    <property type="project" value="TreeGrafter"/>
</dbReference>
<dbReference type="PRINTS" id="PR00080">
    <property type="entry name" value="SDRFAMILY"/>
</dbReference>
<dbReference type="AlphaFoldDB" id="A0A4Z0BH56"/>
<dbReference type="GO" id="GO:0030497">
    <property type="term" value="P:fatty acid elongation"/>
    <property type="evidence" value="ECO:0007669"/>
    <property type="project" value="TreeGrafter"/>
</dbReference>
<evidence type="ECO:0000313" key="4">
    <source>
        <dbReference type="Proteomes" id="UP000297564"/>
    </source>
</evidence>
<keyword evidence="4" id="KW-1185">Reference proteome</keyword>
<dbReference type="FunFam" id="3.40.50.720:FF:000084">
    <property type="entry name" value="Short-chain dehydrogenase reductase"/>
    <property type="match status" value="1"/>
</dbReference>
<dbReference type="PRINTS" id="PR00081">
    <property type="entry name" value="GDHRDH"/>
</dbReference>